<sequence>MDPLFVSLCLVLLYSRPHNLCNLCNAGEEMFIRRDFKVTAFRTHHVIPDQVILYACIANVNRRKEYLGLPGVKMRDLKLSGLEITYSTVSPQVAFTGDTTSNFIFDKDNANVVIFFACLHLLNGQCFFFSLHFSRSQIVGYADRFENQAILLIHFSAQQTRAEIEAAVSALGSPLAVRVFAMTEGF</sequence>
<protein>
    <submittedName>
        <fullName evidence="1">Uncharacterized protein</fullName>
    </submittedName>
</protein>
<organism evidence="1 2">
    <name type="scientific">Melastoma candidum</name>
    <dbReference type="NCBI Taxonomy" id="119954"/>
    <lineage>
        <taxon>Eukaryota</taxon>
        <taxon>Viridiplantae</taxon>
        <taxon>Streptophyta</taxon>
        <taxon>Embryophyta</taxon>
        <taxon>Tracheophyta</taxon>
        <taxon>Spermatophyta</taxon>
        <taxon>Magnoliopsida</taxon>
        <taxon>eudicotyledons</taxon>
        <taxon>Gunneridae</taxon>
        <taxon>Pentapetalae</taxon>
        <taxon>rosids</taxon>
        <taxon>malvids</taxon>
        <taxon>Myrtales</taxon>
        <taxon>Melastomataceae</taxon>
        <taxon>Melastomatoideae</taxon>
        <taxon>Melastomateae</taxon>
        <taxon>Melastoma</taxon>
    </lineage>
</organism>
<proteinExistence type="predicted"/>
<dbReference type="Proteomes" id="UP001057402">
    <property type="component" value="Chromosome 7"/>
</dbReference>
<keyword evidence="2" id="KW-1185">Reference proteome</keyword>
<dbReference type="EMBL" id="CM042886">
    <property type="protein sequence ID" value="KAI4341439.1"/>
    <property type="molecule type" value="Genomic_DNA"/>
</dbReference>
<comment type="caution">
    <text evidence="1">The sequence shown here is derived from an EMBL/GenBank/DDBJ whole genome shotgun (WGS) entry which is preliminary data.</text>
</comment>
<gene>
    <name evidence="1" type="ORF">MLD38_026164</name>
</gene>
<evidence type="ECO:0000313" key="1">
    <source>
        <dbReference type="EMBL" id="KAI4341439.1"/>
    </source>
</evidence>
<evidence type="ECO:0000313" key="2">
    <source>
        <dbReference type="Proteomes" id="UP001057402"/>
    </source>
</evidence>
<reference evidence="2" key="1">
    <citation type="journal article" date="2023" name="Front. Plant Sci.">
        <title>Chromosomal-level genome assembly of Melastoma candidum provides insights into trichome evolution.</title>
        <authorList>
            <person name="Zhong Y."/>
            <person name="Wu W."/>
            <person name="Sun C."/>
            <person name="Zou P."/>
            <person name="Liu Y."/>
            <person name="Dai S."/>
            <person name="Zhou R."/>
        </authorList>
    </citation>
    <scope>NUCLEOTIDE SEQUENCE [LARGE SCALE GENOMIC DNA]</scope>
</reference>
<name>A0ACB9P182_9MYRT</name>
<accession>A0ACB9P182</accession>